<keyword evidence="2 3" id="KW-0808">Transferase</keyword>
<evidence type="ECO:0000313" key="4">
    <source>
        <dbReference type="Proteomes" id="UP000199437"/>
    </source>
</evidence>
<dbReference type="AlphaFoldDB" id="A0A1I0NSR2"/>
<dbReference type="Gene3D" id="3.40.50.2000">
    <property type="entry name" value="Glycogen Phosphorylase B"/>
    <property type="match status" value="2"/>
</dbReference>
<sequence length="330" mass="37139">MEKPKFLVIQTAFIGDVILATGVLEKLHAHFPGAQIDFMVRKGNESLLKNHPFLHKTWVWNKSDGKYKNLLKLTKAIRKEKYDYAINVQRFANSGFVTAFSKAKTKIGFDKNPWSRWFNIAVEHQINNGMHEVERNQKLIESITDSVAENPVLYPSATDFEKVSEYKQEPFICLAPASVWFTKQMPKEKWIEQIQTTPFQGNIYVIGAPSDADLADEIIARGNRDKVFNLCGKLNLLQSAALMKDAAMNYVNDSAPMHLASSVDAKTTAIFCSTIPEFGFGPLASESHVVEVKEKLACRPCGLHGKKACPEGHFDCGFKLEMEQLHTVLD</sequence>
<dbReference type="STRING" id="1267423.SAMN05216290_1434"/>
<gene>
    <name evidence="3" type="ORF">SAMN05216290_1434</name>
</gene>
<evidence type="ECO:0000313" key="3">
    <source>
        <dbReference type="EMBL" id="SEW04591.1"/>
    </source>
</evidence>
<proteinExistence type="predicted"/>
<dbReference type="CDD" id="cd03789">
    <property type="entry name" value="GT9_LPS_heptosyltransferase"/>
    <property type="match status" value="1"/>
</dbReference>
<dbReference type="GO" id="GO:0008713">
    <property type="term" value="F:ADP-heptose-lipopolysaccharide heptosyltransferase activity"/>
    <property type="evidence" value="ECO:0007669"/>
    <property type="project" value="TreeGrafter"/>
</dbReference>
<dbReference type="PANTHER" id="PTHR30160:SF1">
    <property type="entry name" value="LIPOPOLYSACCHARIDE 1,2-N-ACETYLGLUCOSAMINETRANSFERASE-RELATED"/>
    <property type="match status" value="1"/>
</dbReference>
<dbReference type="RefSeq" id="WP_090258241.1">
    <property type="nucleotide sequence ID" value="NZ_FOIR01000001.1"/>
</dbReference>
<dbReference type="GO" id="GO:0009244">
    <property type="term" value="P:lipopolysaccharide core region biosynthetic process"/>
    <property type="evidence" value="ECO:0007669"/>
    <property type="project" value="TreeGrafter"/>
</dbReference>
<dbReference type="OrthoDB" id="9768048at2"/>
<dbReference type="SUPFAM" id="SSF53756">
    <property type="entry name" value="UDP-Glycosyltransferase/glycogen phosphorylase"/>
    <property type="match status" value="1"/>
</dbReference>
<protein>
    <submittedName>
        <fullName evidence="3">Heptosyltransferase-2</fullName>
    </submittedName>
</protein>
<dbReference type="InterPro" id="IPR002201">
    <property type="entry name" value="Glyco_trans_9"/>
</dbReference>
<keyword evidence="4" id="KW-1185">Reference proteome</keyword>
<organism evidence="3 4">
    <name type="scientific">Roseivirga pacifica</name>
    <dbReference type="NCBI Taxonomy" id="1267423"/>
    <lineage>
        <taxon>Bacteria</taxon>
        <taxon>Pseudomonadati</taxon>
        <taxon>Bacteroidota</taxon>
        <taxon>Cytophagia</taxon>
        <taxon>Cytophagales</taxon>
        <taxon>Roseivirgaceae</taxon>
        <taxon>Roseivirga</taxon>
    </lineage>
</organism>
<dbReference type="EMBL" id="FOIR01000001">
    <property type="protein sequence ID" value="SEW04591.1"/>
    <property type="molecule type" value="Genomic_DNA"/>
</dbReference>
<accession>A0A1I0NSR2</accession>
<keyword evidence="1" id="KW-0328">Glycosyltransferase</keyword>
<evidence type="ECO:0000256" key="1">
    <source>
        <dbReference type="ARBA" id="ARBA00022676"/>
    </source>
</evidence>
<evidence type="ECO:0000256" key="2">
    <source>
        <dbReference type="ARBA" id="ARBA00022679"/>
    </source>
</evidence>
<dbReference type="Pfam" id="PF01075">
    <property type="entry name" value="Glyco_transf_9"/>
    <property type="match status" value="1"/>
</dbReference>
<dbReference type="InterPro" id="IPR051199">
    <property type="entry name" value="LPS_LOS_Heptosyltrfase"/>
</dbReference>
<dbReference type="GeneID" id="99986159"/>
<dbReference type="GO" id="GO:0005829">
    <property type="term" value="C:cytosol"/>
    <property type="evidence" value="ECO:0007669"/>
    <property type="project" value="TreeGrafter"/>
</dbReference>
<dbReference type="Proteomes" id="UP000199437">
    <property type="component" value="Unassembled WGS sequence"/>
</dbReference>
<reference evidence="4" key="1">
    <citation type="submission" date="2016-10" db="EMBL/GenBank/DDBJ databases">
        <authorList>
            <person name="Varghese N."/>
            <person name="Submissions S."/>
        </authorList>
    </citation>
    <scope>NUCLEOTIDE SEQUENCE [LARGE SCALE GENOMIC DNA]</scope>
    <source>
        <strain evidence="4">CGMCC 1.12402</strain>
    </source>
</reference>
<dbReference type="PANTHER" id="PTHR30160">
    <property type="entry name" value="TETRAACYLDISACCHARIDE 4'-KINASE-RELATED"/>
    <property type="match status" value="1"/>
</dbReference>
<name>A0A1I0NSR2_9BACT</name>